<evidence type="ECO:0000256" key="2">
    <source>
        <dbReference type="ARBA" id="ARBA00007399"/>
    </source>
</evidence>
<dbReference type="RefSeq" id="WP_004095416.1">
    <property type="nucleotide sequence ID" value="NZ_JH417548.1"/>
</dbReference>
<dbReference type="InterPro" id="IPR016148">
    <property type="entry name" value="Pili_assmbl_chaperone_C"/>
</dbReference>
<dbReference type="Pfam" id="PF00345">
    <property type="entry name" value="PapD_N"/>
    <property type="match status" value="1"/>
</dbReference>
<dbReference type="InterPro" id="IPR036316">
    <property type="entry name" value="Pili_assmbl_chap_C_dom_sf"/>
</dbReference>
<dbReference type="GO" id="GO:0071555">
    <property type="term" value="P:cell wall organization"/>
    <property type="evidence" value="ECO:0007669"/>
    <property type="project" value="InterPro"/>
</dbReference>
<dbReference type="PANTHER" id="PTHR30251">
    <property type="entry name" value="PILUS ASSEMBLY CHAPERONE"/>
    <property type="match status" value="1"/>
</dbReference>
<feature type="domain" description="Pili assembly chaperone C-terminal" evidence="9">
    <location>
        <begin position="174"/>
        <end position="230"/>
    </location>
</feature>
<dbReference type="FunFam" id="2.60.40.10:FF:000458">
    <property type="entry name" value="Molecular chaperone FimC"/>
    <property type="match status" value="1"/>
</dbReference>
<evidence type="ECO:0000313" key="11">
    <source>
        <dbReference type="Proteomes" id="UP000005959"/>
    </source>
</evidence>
<evidence type="ECO:0000256" key="4">
    <source>
        <dbReference type="ARBA" id="ARBA00022729"/>
    </source>
</evidence>
<evidence type="ECO:0000256" key="1">
    <source>
        <dbReference type="ARBA" id="ARBA00004418"/>
    </source>
</evidence>
<keyword evidence="6" id="KW-0143">Chaperone</keyword>
<feature type="signal peptide" evidence="7">
    <location>
        <begin position="1"/>
        <end position="31"/>
    </location>
</feature>
<dbReference type="HOGENOM" id="CLU_070768_2_1_6"/>
<dbReference type="AlphaFoldDB" id="G9YB60"/>
<dbReference type="SUPFAM" id="SSF49354">
    <property type="entry name" value="PapD-like"/>
    <property type="match status" value="1"/>
</dbReference>
<accession>G9YB60</accession>
<feature type="domain" description="Pili assembly chaperone N-terminal" evidence="8">
    <location>
        <begin position="33"/>
        <end position="152"/>
    </location>
</feature>
<dbReference type="InterPro" id="IPR050643">
    <property type="entry name" value="Periplasmic_pilus_chap"/>
</dbReference>
<dbReference type="InterPro" id="IPR016147">
    <property type="entry name" value="Pili_assmbl_chaperone_N"/>
</dbReference>
<evidence type="ECO:0000259" key="8">
    <source>
        <dbReference type="Pfam" id="PF00345"/>
    </source>
</evidence>
<dbReference type="InterPro" id="IPR013783">
    <property type="entry name" value="Ig-like_fold"/>
</dbReference>
<evidence type="ECO:0000256" key="7">
    <source>
        <dbReference type="SAM" id="SignalP"/>
    </source>
</evidence>
<protein>
    <submittedName>
        <fullName evidence="10">Gram-negative pili assembly chaperone domain protein</fullName>
    </submittedName>
</protein>
<dbReference type="PRINTS" id="PR00969">
    <property type="entry name" value="CHAPERONPILI"/>
</dbReference>
<organism evidence="10 11">
    <name type="scientific">Hafnia alvei ATCC 51873</name>
    <dbReference type="NCBI Taxonomy" id="1002364"/>
    <lineage>
        <taxon>Bacteria</taxon>
        <taxon>Pseudomonadati</taxon>
        <taxon>Pseudomonadota</taxon>
        <taxon>Gammaproteobacteria</taxon>
        <taxon>Enterobacterales</taxon>
        <taxon>Hafniaceae</taxon>
        <taxon>Hafnia</taxon>
    </lineage>
</organism>
<keyword evidence="4 7" id="KW-0732">Signal</keyword>
<dbReference type="PATRIC" id="fig|1002364.3.peg.3459"/>
<dbReference type="Gene3D" id="2.60.40.10">
    <property type="entry name" value="Immunoglobulins"/>
    <property type="match status" value="2"/>
</dbReference>
<dbReference type="EMBL" id="AGCI01000092">
    <property type="protein sequence ID" value="EHM39500.1"/>
    <property type="molecule type" value="Genomic_DNA"/>
</dbReference>
<feature type="chain" id="PRO_5003529024" evidence="7">
    <location>
        <begin position="32"/>
        <end position="238"/>
    </location>
</feature>
<name>G9YB60_HAFAL</name>
<dbReference type="SUPFAM" id="SSF49584">
    <property type="entry name" value="Periplasmic chaperone C-domain"/>
    <property type="match status" value="1"/>
</dbReference>
<sequence>MNFFKKMFCKNNVKILLSGALILSSMPAAFAGGIALGSTRVIYPASAKQVSLAITNSDSKNVFLIQSWVATADGSKSTDFIITPPLFVMKPGNENTLRIMYVGNKPLPADRETVYYLNSKAIPSSAPSAPGQNTLQIATQSVIKLFVRPAGLPTKSDEALKTVRCQFSGTDLSVSNPSPYYVTLVNFDIAGQHQPNTMIAPMSSSKVAVPANHGSNVVSFQTVNDYGANTPKQQCVMQ</sequence>
<gene>
    <name evidence="10" type="ORF">HMPREF0454_03839</name>
</gene>
<dbReference type="Pfam" id="PF02753">
    <property type="entry name" value="PapD_C"/>
    <property type="match status" value="1"/>
</dbReference>
<comment type="caution">
    <text evidence="10">The sequence shown here is derived from an EMBL/GenBank/DDBJ whole genome shotgun (WGS) entry which is preliminary data.</text>
</comment>
<evidence type="ECO:0000256" key="5">
    <source>
        <dbReference type="ARBA" id="ARBA00022764"/>
    </source>
</evidence>
<comment type="similarity">
    <text evidence="2">Belongs to the periplasmic pilus chaperone family.</text>
</comment>
<dbReference type="PANTHER" id="PTHR30251:SF0">
    <property type="entry name" value="FIMBRIAL CHAPERONE PROTEIN ELFD-RELATED"/>
    <property type="match status" value="1"/>
</dbReference>
<evidence type="ECO:0000259" key="9">
    <source>
        <dbReference type="Pfam" id="PF02753"/>
    </source>
</evidence>
<dbReference type="InterPro" id="IPR001829">
    <property type="entry name" value="Pili_assmbl_chaperone_bac"/>
</dbReference>
<evidence type="ECO:0000256" key="3">
    <source>
        <dbReference type="ARBA" id="ARBA00022558"/>
    </source>
</evidence>
<reference evidence="10 11" key="1">
    <citation type="submission" date="2011-08" db="EMBL/GenBank/DDBJ databases">
        <authorList>
            <person name="Weinstock G."/>
            <person name="Sodergren E."/>
            <person name="Clifton S."/>
            <person name="Fulton L."/>
            <person name="Fulton B."/>
            <person name="Courtney L."/>
            <person name="Fronick C."/>
            <person name="Harrison M."/>
            <person name="Strong C."/>
            <person name="Farmer C."/>
            <person name="Delahaunty K."/>
            <person name="Markovic C."/>
            <person name="Hall O."/>
            <person name="Minx P."/>
            <person name="Tomlinson C."/>
            <person name="Mitreva M."/>
            <person name="Hou S."/>
            <person name="Chen J."/>
            <person name="Wollam A."/>
            <person name="Pepin K.H."/>
            <person name="Johnson M."/>
            <person name="Bhonagiri V."/>
            <person name="Zhang X."/>
            <person name="Suruliraj S."/>
            <person name="Warren W."/>
            <person name="Chinwalla A."/>
            <person name="Mardis E.R."/>
            <person name="Wilson R.K."/>
        </authorList>
    </citation>
    <scope>NUCLEOTIDE SEQUENCE [LARGE SCALE GENOMIC DNA]</scope>
    <source>
        <strain evidence="10 11">ATCC 51873</strain>
    </source>
</reference>
<evidence type="ECO:0000256" key="6">
    <source>
        <dbReference type="ARBA" id="ARBA00023186"/>
    </source>
</evidence>
<proteinExistence type="inferred from homology"/>
<dbReference type="Proteomes" id="UP000005959">
    <property type="component" value="Unassembled WGS sequence"/>
</dbReference>
<dbReference type="InterPro" id="IPR008962">
    <property type="entry name" value="PapD-like_sf"/>
</dbReference>
<keyword evidence="3" id="KW-1029">Fimbrium biogenesis</keyword>
<comment type="subcellular location">
    <subcellularLocation>
        <location evidence="1">Periplasm</location>
    </subcellularLocation>
</comment>
<evidence type="ECO:0000313" key="10">
    <source>
        <dbReference type="EMBL" id="EHM39500.1"/>
    </source>
</evidence>
<keyword evidence="5" id="KW-0574">Periplasm</keyword>
<dbReference type="GO" id="GO:0030288">
    <property type="term" value="C:outer membrane-bounded periplasmic space"/>
    <property type="evidence" value="ECO:0007669"/>
    <property type="project" value="InterPro"/>
</dbReference>